<dbReference type="AlphaFoldDB" id="A0A8H5LX34"/>
<sequence length="495" mass="54543">MNKDSSSPERPSVMVTYMERQKRKRAITETTDDPSSSNSATPDIIAGECPDTEKTQGMIKLASMKPPEIKGPKKVDVHLPGPAPKRARRDSDESTKRTVSAKAKKSLHVRSASSISMGRPAQPAAATSPAPPSVKKPASVASVKPSSSRRRQASPDTEVDDGASVTDSVISIGKMRRSEGERRSYFENEPDCGRLEDHSAECTRCGRFVSLGRRRKYTVRPWEIHRLKCDQKEPSTAETNADADEEDETTNKAKSSKAPVKNVEQRKAALEADPFISAVKPHEVLCRNCGQWIRLASKHAYKDYNWKIHSQSCCAAVPSTRVATATRKLKLVNDSQIKSFTSCEVVCFFCDKTITSNGEGEYNGANWEEHKTTCTRRLNSPPVKCKLKAADSITLETSTIPFPTRPPPSSASTSTESTLIPSDGKQNSQVKGIKRLREDEDNADVAFDDPDSRPANRPRTETYESPAMEAPNASGWIMLPLKAFVRGFKESLKRS</sequence>
<evidence type="ECO:0000313" key="2">
    <source>
        <dbReference type="EMBL" id="KAF5373235.1"/>
    </source>
</evidence>
<reference evidence="2 3" key="1">
    <citation type="journal article" date="2020" name="ISME J.">
        <title>Uncovering the hidden diversity of litter-decomposition mechanisms in mushroom-forming fungi.</title>
        <authorList>
            <person name="Floudas D."/>
            <person name="Bentzer J."/>
            <person name="Ahren D."/>
            <person name="Johansson T."/>
            <person name="Persson P."/>
            <person name="Tunlid A."/>
        </authorList>
    </citation>
    <scope>NUCLEOTIDE SEQUENCE [LARGE SCALE GENOMIC DNA]</scope>
    <source>
        <strain evidence="2 3">CBS 661.87</strain>
    </source>
</reference>
<organism evidence="2 3">
    <name type="scientific">Tricholomella constricta</name>
    <dbReference type="NCBI Taxonomy" id="117010"/>
    <lineage>
        <taxon>Eukaryota</taxon>
        <taxon>Fungi</taxon>
        <taxon>Dikarya</taxon>
        <taxon>Basidiomycota</taxon>
        <taxon>Agaricomycotina</taxon>
        <taxon>Agaricomycetes</taxon>
        <taxon>Agaricomycetidae</taxon>
        <taxon>Agaricales</taxon>
        <taxon>Tricholomatineae</taxon>
        <taxon>Lyophyllaceae</taxon>
        <taxon>Tricholomella</taxon>
    </lineage>
</organism>
<name>A0A8H5LX34_9AGAR</name>
<feature type="region of interest" description="Disordered" evidence="1">
    <location>
        <begin position="231"/>
        <end position="265"/>
    </location>
</feature>
<comment type="caution">
    <text evidence="2">The sequence shown here is derived from an EMBL/GenBank/DDBJ whole genome shotgun (WGS) entry which is preliminary data.</text>
</comment>
<feature type="compositionally biased region" description="Low complexity" evidence="1">
    <location>
        <begin position="135"/>
        <end position="146"/>
    </location>
</feature>
<feature type="compositionally biased region" description="Basic and acidic residues" evidence="1">
    <location>
        <begin position="450"/>
        <end position="462"/>
    </location>
</feature>
<evidence type="ECO:0000313" key="3">
    <source>
        <dbReference type="Proteomes" id="UP000565441"/>
    </source>
</evidence>
<feature type="compositionally biased region" description="Basic and acidic residues" evidence="1">
    <location>
        <begin position="176"/>
        <end position="193"/>
    </location>
</feature>
<proteinExistence type="predicted"/>
<evidence type="ECO:0000256" key="1">
    <source>
        <dbReference type="SAM" id="MobiDB-lite"/>
    </source>
</evidence>
<feature type="compositionally biased region" description="Acidic residues" evidence="1">
    <location>
        <begin position="439"/>
        <end position="449"/>
    </location>
</feature>
<protein>
    <submittedName>
        <fullName evidence="2">Uncharacterized protein</fullName>
    </submittedName>
</protein>
<feature type="region of interest" description="Disordered" evidence="1">
    <location>
        <begin position="396"/>
        <end position="472"/>
    </location>
</feature>
<dbReference type="EMBL" id="JAACJP010000040">
    <property type="protein sequence ID" value="KAF5373235.1"/>
    <property type="molecule type" value="Genomic_DNA"/>
</dbReference>
<accession>A0A8H5LX34</accession>
<dbReference type="OrthoDB" id="3262173at2759"/>
<feature type="compositionally biased region" description="Basic and acidic residues" evidence="1">
    <location>
        <begin position="67"/>
        <end position="77"/>
    </location>
</feature>
<keyword evidence="3" id="KW-1185">Reference proteome</keyword>
<gene>
    <name evidence="2" type="ORF">D9615_007411</name>
</gene>
<feature type="region of interest" description="Disordered" evidence="1">
    <location>
        <begin position="1"/>
        <end position="193"/>
    </location>
</feature>
<dbReference type="Proteomes" id="UP000565441">
    <property type="component" value="Unassembled WGS sequence"/>
</dbReference>